<dbReference type="InterPro" id="IPR036397">
    <property type="entry name" value="RNaseH_sf"/>
</dbReference>
<feature type="domain" description="GAG-pre-integrase" evidence="6">
    <location>
        <begin position="34"/>
        <end position="85"/>
    </location>
</feature>
<feature type="transmembrane region" description="Helical" evidence="4">
    <location>
        <begin position="649"/>
        <end position="672"/>
    </location>
</feature>
<feature type="compositionally biased region" description="Polar residues" evidence="3">
    <location>
        <begin position="239"/>
        <end position="250"/>
    </location>
</feature>
<keyword evidence="1" id="KW-0479">Metal-binding</keyword>
<evidence type="ECO:0000313" key="8">
    <source>
        <dbReference type="Proteomes" id="UP001054252"/>
    </source>
</evidence>
<dbReference type="GO" id="GO:0046872">
    <property type="term" value="F:metal ion binding"/>
    <property type="evidence" value="ECO:0007669"/>
    <property type="project" value="UniProtKB-KW"/>
</dbReference>
<dbReference type="InterPro" id="IPR013103">
    <property type="entry name" value="RVT_2"/>
</dbReference>
<dbReference type="SUPFAM" id="SSF56672">
    <property type="entry name" value="DNA/RNA polymerases"/>
    <property type="match status" value="1"/>
</dbReference>
<accession>A0AAV5KU46</accession>
<feature type="domain" description="Reverse transcriptase Ty1/copia-type" evidence="5">
    <location>
        <begin position="310"/>
        <end position="527"/>
    </location>
</feature>
<evidence type="ECO:0000256" key="2">
    <source>
        <dbReference type="ARBA" id="ARBA00022801"/>
    </source>
</evidence>
<gene>
    <name evidence="7" type="ORF">SLEP1_g37301</name>
</gene>
<evidence type="ECO:0000259" key="5">
    <source>
        <dbReference type="Pfam" id="PF07727"/>
    </source>
</evidence>
<evidence type="ECO:0000259" key="6">
    <source>
        <dbReference type="Pfam" id="PF13976"/>
    </source>
</evidence>
<dbReference type="InterPro" id="IPR039537">
    <property type="entry name" value="Retrotran_Ty1/copia-like"/>
</dbReference>
<evidence type="ECO:0000256" key="1">
    <source>
        <dbReference type="ARBA" id="ARBA00022723"/>
    </source>
</evidence>
<dbReference type="Pfam" id="PF07727">
    <property type="entry name" value="RVT_2"/>
    <property type="match status" value="1"/>
</dbReference>
<keyword evidence="2" id="KW-0378">Hydrolase</keyword>
<keyword evidence="4" id="KW-1133">Transmembrane helix</keyword>
<evidence type="ECO:0000313" key="7">
    <source>
        <dbReference type="EMBL" id="GKV28219.1"/>
    </source>
</evidence>
<protein>
    <recommendedName>
        <fullName evidence="9">Reverse transcriptase Ty1/copia-type domain-containing protein</fullName>
    </recommendedName>
</protein>
<dbReference type="InterPro" id="IPR043502">
    <property type="entry name" value="DNA/RNA_pol_sf"/>
</dbReference>
<dbReference type="Pfam" id="PF13976">
    <property type="entry name" value="gag_pre-integrs"/>
    <property type="match status" value="1"/>
</dbReference>
<comment type="caution">
    <text evidence="7">The sequence shown here is derived from an EMBL/GenBank/DDBJ whole genome shotgun (WGS) entry which is preliminary data.</text>
</comment>
<dbReference type="InterPro" id="IPR012337">
    <property type="entry name" value="RNaseH-like_sf"/>
</dbReference>
<evidence type="ECO:0000256" key="3">
    <source>
        <dbReference type="SAM" id="MobiDB-lite"/>
    </source>
</evidence>
<dbReference type="Gene3D" id="3.30.420.10">
    <property type="entry name" value="Ribonuclease H-like superfamily/Ribonuclease H"/>
    <property type="match status" value="1"/>
</dbReference>
<dbReference type="PANTHER" id="PTHR42648">
    <property type="entry name" value="TRANSPOSASE, PUTATIVE-RELATED"/>
    <property type="match status" value="1"/>
</dbReference>
<dbReference type="SUPFAM" id="SSF53098">
    <property type="entry name" value="Ribonuclease H-like"/>
    <property type="match status" value="1"/>
</dbReference>
<keyword evidence="4" id="KW-0812">Transmembrane</keyword>
<proteinExistence type="predicted"/>
<dbReference type="InterPro" id="IPR025724">
    <property type="entry name" value="GAG-pre-integrase_dom"/>
</dbReference>
<reference evidence="7 8" key="1">
    <citation type="journal article" date="2021" name="Commun. Biol.">
        <title>The genome of Shorea leprosula (Dipterocarpaceae) highlights the ecological relevance of drought in aseasonal tropical rainforests.</title>
        <authorList>
            <person name="Ng K.K.S."/>
            <person name="Kobayashi M.J."/>
            <person name="Fawcett J.A."/>
            <person name="Hatakeyama M."/>
            <person name="Paape T."/>
            <person name="Ng C.H."/>
            <person name="Ang C.C."/>
            <person name="Tnah L.H."/>
            <person name="Lee C.T."/>
            <person name="Nishiyama T."/>
            <person name="Sese J."/>
            <person name="O'Brien M.J."/>
            <person name="Copetti D."/>
            <person name="Mohd Noor M.I."/>
            <person name="Ong R.C."/>
            <person name="Putra M."/>
            <person name="Sireger I.Z."/>
            <person name="Indrioko S."/>
            <person name="Kosugi Y."/>
            <person name="Izuno A."/>
            <person name="Isagi Y."/>
            <person name="Lee S.L."/>
            <person name="Shimizu K.K."/>
        </authorList>
    </citation>
    <scope>NUCLEOTIDE SEQUENCE [LARGE SCALE GENOMIC DNA]</scope>
    <source>
        <strain evidence="7">214</strain>
    </source>
</reference>
<organism evidence="7 8">
    <name type="scientific">Rubroshorea leprosula</name>
    <dbReference type="NCBI Taxonomy" id="152421"/>
    <lineage>
        <taxon>Eukaryota</taxon>
        <taxon>Viridiplantae</taxon>
        <taxon>Streptophyta</taxon>
        <taxon>Embryophyta</taxon>
        <taxon>Tracheophyta</taxon>
        <taxon>Spermatophyta</taxon>
        <taxon>Magnoliopsida</taxon>
        <taxon>eudicotyledons</taxon>
        <taxon>Gunneridae</taxon>
        <taxon>Pentapetalae</taxon>
        <taxon>rosids</taxon>
        <taxon>malvids</taxon>
        <taxon>Malvales</taxon>
        <taxon>Dipterocarpaceae</taxon>
        <taxon>Rubroshorea</taxon>
    </lineage>
</organism>
<keyword evidence="8" id="KW-1185">Reference proteome</keyword>
<feature type="transmembrane region" description="Helical" evidence="4">
    <location>
        <begin position="613"/>
        <end position="637"/>
    </location>
</feature>
<dbReference type="GO" id="GO:0016787">
    <property type="term" value="F:hydrolase activity"/>
    <property type="evidence" value="ECO:0007669"/>
    <property type="project" value="UniProtKB-KW"/>
</dbReference>
<feature type="region of interest" description="Disordered" evidence="3">
    <location>
        <begin position="218"/>
        <end position="250"/>
    </location>
</feature>
<evidence type="ECO:0000256" key="4">
    <source>
        <dbReference type="SAM" id="Phobius"/>
    </source>
</evidence>
<dbReference type="EMBL" id="BPVZ01000079">
    <property type="protein sequence ID" value="GKV28219.1"/>
    <property type="molecule type" value="Genomic_DNA"/>
</dbReference>
<dbReference type="GO" id="GO:0003676">
    <property type="term" value="F:nucleic acid binding"/>
    <property type="evidence" value="ECO:0007669"/>
    <property type="project" value="InterPro"/>
</dbReference>
<keyword evidence="4" id="KW-0472">Membrane</keyword>
<dbReference type="AlphaFoldDB" id="A0AAV5KU46"/>
<dbReference type="Proteomes" id="UP001054252">
    <property type="component" value="Unassembled WGS sequence"/>
</dbReference>
<sequence>MDTPSFPNDRFIQTLLCAVELESLQIPYQQIFQVCAATNISPLHLWHSRLGHTSVGKLRPLISRGLLGSVPNESVLCVSYQSAKQPALSFSSSHSHSTAPFDLVHSDVWGPSPTPTMGGSRYFVLFIDDHTRFTWIYLMKSRSELSQIYIDFATMVKTHILDSVCALLISSSCPKRFWGEAALTAAYLINRIPSSVLNNQSPYERLHGTFDELYNASPHAPTSSVEDDLPAGNALDNFEPSSTSSSTNELVVPSSSHPTWVRKLLNYLRDYHCFLAITSLHEPQSYQEASSNPLWQQTMQDELQALENTRTWDLVDLPAEKFLIGCKWVYKIKTRSDGSVERYKARLVAKGFTQEYGIDYEETFAPVARLTSVRSLLVIVAIRRWKLFQMDVKNAFLDGDLEEEVYMKPPPGLHHPPNKGCRLRRALYGLKQSLQAWYAKFSATVSEFGFTSSPHDTALFIRKTARGMVFLLLYVDDMIITGDDVAGVEELKQSLSQKFEMKDLGVLSYFLGLEVTSSDDGYLLSQIKEHYFMDSIFLPTPPLCFVLTLMLIGLVILLIVDLPPVTVFSLVILSSLSGVRNKLFHLALVQKLSIELSGIPHQNFFHCGGFLKIWAFLNLFLLIYIVIIKVLCILLIMMSFMNALNTLRLIVTLFAIILHKELFIWFSLAPLINQ</sequence>
<dbReference type="PANTHER" id="PTHR42648:SF28">
    <property type="entry name" value="TRANSPOSON-ENCODED PROTEIN WITH RIBONUCLEASE H-LIKE AND RETROVIRUS ZINC FINGER-LIKE DOMAINS"/>
    <property type="match status" value="1"/>
</dbReference>
<evidence type="ECO:0008006" key="9">
    <source>
        <dbReference type="Google" id="ProtNLM"/>
    </source>
</evidence>
<name>A0AAV5KU46_9ROSI</name>
<feature type="transmembrane region" description="Helical" evidence="4">
    <location>
        <begin position="536"/>
        <end position="560"/>
    </location>
</feature>